<dbReference type="AlphaFoldDB" id="A0A922I4J9"/>
<comment type="caution">
    <text evidence="15">The sequence shown here is derived from an EMBL/GenBank/DDBJ whole genome shotgun (WGS) entry which is preliminary data.</text>
</comment>
<evidence type="ECO:0000256" key="11">
    <source>
        <dbReference type="ARBA" id="ARBA00023303"/>
    </source>
</evidence>
<dbReference type="Pfam" id="PF00858">
    <property type="entry name" value="ASC"/>
    <property type="match status" value="1"/>
</dbReference>
<evidence type="ECO:0000256" key="8">
    <source>
        <dbReference type="ARBA" id="ARBA00023065"/>
    </source>
</evidence>
<evidence type="ECO:0000256" key="9">
    <source>
        <dbReference type="ARBA" id="ARBA00023136"/>
    </source>
</evidence>
<feature type="transmembrane region" description="Helical" evidence="13">
    <location>
        <begin position="81"/>
        <end position="102"/>
    </location>
</feature>
<proteinExistence type="inferred from homology"/>
<keyword evidence="8 12" id="KW-0406">Ion transport</keyword>
<dbReference type="Proteomes" id="UP000828236">
    <property type="component" value="Unassembled WGS sequence"/>
</dbReference>
<evidence type="ECO:0000313" key="16">
    <source>
        <dbReference type="Proteomes" id="UP000790347"/>
    </source>
</evidence>
<evidence type="ECO:0000256" key="5">
    <source>
        <dbReference type="ARBA" id="ARBA00022692"/>
    </source>
</evidence>
<keyword evidence="3 12" id="KW-0813">Transport</keyword>
<reference evidence="14" key="3">
    <citation type="journal article" date="2021" name="World Allergy Organ. J.">
        <title>Chromosome-level assembly of Dermatophagoides farinae genome and transcriptome reveals two novel allergens Der f 37 and Der f 39.</title>
        <authorList>
            <person name="Chen J."/>
            <person name="Cai Z."/>
            <person name="Fan D."/>
            <person name="Hu J."/>
            <person name="Hou Y."/>
            <person name="He Y."/>
            <person name="Zhang Z."/>
            <person name="Zhao Z."/>
            <person name="Gao P."/>
            <person name="Hu W."/>
            <person name="Sun J."/>
            <person name="Li J."/>
            <person name="Ji K."/>
        </authorList>
    </citation>
    <scope>NUCLEOTIDE SEQUENCE</scope>
    <source>
        <strain evidence="14">JKM2019</strain>
    </source>
</reference>
<reference evidence="14" key="2">
    <citation type="submission" date="2020-06" db="EMBL/GenBank/DDBJ databases">
        <authorList>
            <person name="Ji K."/>
            <person name="Li J."/>
        </authorList>
    </citation>
    <scope>NUCLEOTIDE SEQUENCE</scope>
    <source>
        <strain evidence="14">JKM2019</strain>
        <tissue evidence="14">Whole body</tissue>
    </source>
</reference>
<protein>
    <submittedName>
        <fullName evidence="15">Uncharacterized protein</fullName>
    </submittedName>
</protein>
<evidence type="ECO:0000256" key="10">
    <source>
        <dbReference type="ARBA" id="ARBA00023201"/>
    </source>
</evidence>
<evidence type="ECO:0000256" key="1">
    <source>
        <dbReference type="ARBA" id="ARBA00004141"/>
    </source>
</evidence>
<dbReference type="InterPro" id="IPR001873">
    <property type="entry name" value="ENaC"/>
</dbReference>
<keyword evidence="11 12" id="KW-0407">Ion channel</keyword>
<organism evidence="15 16">
    <name type="scientific">Dermatophagoides farinae</name>
    <name type="common">American house dust mite</name>
    <dbReference type="NCBI Taxonomy" id="6954"/>
    <lineage>
        <taxon>Eukaryota</taxon>
        <taxon>Metazoa</taxon>
        <taxon>Ecdysozoa</taxon>
        <taxon>Arthropoda</taxon>
        <taxon>Chelicerata</taxon>
        <taxon>Arachnida</taxon>
        <taxon>Acari</taxon>
        <taxon>Acariformes</taxon>
        <taxon>Sarcoptiformes</taxon>
        <taxon>Astigmata</taxon>
        <taxon>Psoroptidia</taxon>
        <taxon>Analgoidea</taxon>
        <taxon>Pyroglyphidae</taxon>
        <taxon>Dermatophagoidinae</taxon>
        <taxon>Dermatophagoides</taxon>
    </lineage>
</organism>
<keyword evidence="5 12" id="KW-0812">Transmembrane</keyword>
<dbReference type="PANTHER" id="PTHR11690">
    <property type="entry name" value="AMILORIDE-SENSITIVE SODIUM CHANNEL-RELATED"/>
    <property type="match status" value="1"/>
</dbReference>
<name>A0A922I4J9_DERFA</name>
<keyword evidence="7" id="KW-0915">Sodium</keyword>
<evidence type="ECO:0000256" key="2">
    <source>
        <dbReference type="ARBA" id="ARBA00007193"/>
    </source>
</evidence>
<gene>
    <name evidence="15" type="ORF">DERF_005577</name>
    <name evidence="14" type="ORF">HUG17_3452</name>
</gene>
<evidence type="ECO:0000256" key="12">
    <source>
        <dbReference type="RuleBase" id="RU000679"/>
    </source>
</evidence>
<evidence type="ECO:0000256" key="7">
    <source>
        <dbReference type="ARBA" id="ARBA00023053"/>
    </source>
</evidence>
<dbReference type="GO" id="GO:0005886">
    <property type="term" value="C:plasma membrane"/>
    <property type="evidence" value="ECO:0007669"/>
    <property type="project" value="TreeGrafter"/>
</dbReference>
<dbReference type="Gene3D" id="1.10.287.770">
    <property type="entry name" value="YojJ-like"/>
    <property type="match status" value="1"/>
</dbReference>
<evidence type="ECO:0000256" key="4">
    <source>
        <dbReference type="ARBA" id="ARBA00022461"/>
    </source>
</evidence>
<keyword evidence="16" id="KW-1185">Reference proteome</keyword>
<dbReference type="GO" id="GO:0015280">
    <property type="term" value="F:ligand-gated sodium channel activity"/>
    <property type="evidence" value="ECO:0007669"/>
    <property type="project" value="TreeGrafter"/>
</dbReference>
<evidence type="ECO:0000256" key="3">
    <source>
        <dbReference type="ARBA" id="ARBA00022448"/>
    </source>
</evidence>
<dbReference type="EMBL" id="ASGP02000002">
    <property type="protein sequence ID" value="KAH9521971.1"/>
    <property type="molecule type" value="Genomic_DNA"/>
</dbReference>
<accession>A0A922I4J9</accession>
<comment type="similarity">
    <text evidence="2 12">Belongs to the amiloride-sensitive sodium channel (TC 1.A.6) family.</text>
</comment>
<evidence type="ECO:0000313" key="14">
    <source>
        <dbReference type="EMBL" id="KAH7639419.1"/>
    </source>
</evidence>
<sequence>MSQNIYTIERQPSAEDDNMFRIYHSQNELLSINGTLSNDNIVQRNLRQRRYAVDSEQFQRKLNYRQRLRLALLHYFRSDSIARFIFIVICVVWFWINFITVFSDFLTFDTIVYMEYRTPKHTRPPGVTFCTHCIYCRSSNNHSKKNKMLVFKAIENNIDNEFFIDYEYDYDDLNNDNNSNKNDDEIVSLNLTDFIHYCRFYPNALELNEQFNNSKFIDCMDLAPVVVSMQEGHKCFTYFSDLFGDISRLYNNNNNNDDDDYGQNNQNSTIMMDFDRFPYLEISVKGKYLQSATNGRNQIKSSNLLYDNSEIGETIGIFIVLHSPTILADMLSLSYHRIFPRKYMQIQFIKMHEKRRPWPYRTKCFDYNRLVNITPDDQQQSVFREHNKIDEQDLQLFRSRGECFLYCMWRQLGHDERCLNFYTIFTGHLYAMETQCRTFDLLLREMNEIINDQWKNRWKIMDEISNALLRNSHIEFCNINDSFQLYGQVKRDCLANCPSECHSETFWIDTSYNLDMNMNDNDSLIRIEWSTEPVAYIEHREKFTTSSFLGNIGGHAHIWLGISVIAICRFIIESIKSRSTSRIRCLHNHLWFIRLIRGFHMNNHHT</sequence>
<keyword evidence="9 13" id="KW-0472">Membrane</keyword>
<comment type="subcellular location">
    <subcellularLocation>
        <location evidence="1">Membrane</location>
        <topology evidence="1">Multi-pass membrane protein</topology>
    </subcellularLocation>
</comment>
<dbReference type="Proteomes" id="UP000790347">
    <property type="component" value="Unassembled WGS sequence"/>
</dbReference>
<dbReference type="PANTHER" id="PTHR11690:SF248">
    <property type="entry name" value="PICKPOCKET 17, ISOFORM A"/>
    <property type="match status" value="1"/>
</dbReference>
<keyword evidence="4 12" id="KW-0894">Sodium channel</keyword>
<evidence type="ECO:0000313" key="15">
    <source>
        <dbReference type="EMBL" id="KAH9521971.1"/>
    </source>
</evidence>
<reference evidence="15" key="1">
    <citation type="submission" date="2013-05" db="EMBL/GenBank/DDBJ databases">
        <authorList>
            <person name="Yim A.K.Y."/>
            <person name="Chan T.F."/>
            <person name="Ji K.M."/>
            <person name="Liu X.Y."/>
            <person name="Zhou J.W."/>
            <person name="Li R.Q."/>
            <person name="Yang K.Y."/>
            <person name="Li J."/>
            <person name="Li M."/>
            <person name="Law P.T.W."/>
            <person name="Wu Y.L."/>
            <person name="Cai Z.L."/>
            <person name="Qin H."/>
            <person name="Bao Y."/>
            <person name="Leung R.K.K."/>
            <person name="Ng P.K.S."/>
            <person name="Zou J."/>
            <person name="Zhong X.J."/>
            <person name="Ran P.X."/>
            <person name="Zhong N.S."/>
            <person name="Liu Z.G."/>
            <person name="Tsui S.K.W."/>
        </authorList>
    </citation>
    <scope>NUCLEOTIDE SEQUENCE</scope>
    <source>
        <strain evidence="15">Derf</strain>
        <tissue evidence="15">Whole organism</tissue>
    </source>
</reference>
<dbReference type="EMBL" id="SDOV01000007">
    <property type="protein sequence ID" value="KAH7639419.1"/>
    <property type="molecule type" value="Genomic_DNA"/>
</dbReference>
<keyword evidence="6 13" id="KW-1133">Transmembrane helix</keyword>
<evidence type="ECO:0000256" key="13">
    <source>
        <dbReference type="SAM" id="Phobius"/>
    </source>
</evidence>
<keyword evidence="10 12" id="KW-0739">Sodium transport</keyword>
<evidence type="ECO:0000256" key="6">
    <source>
        <dbReference type="ARBA" id="ARBA00022989"/>
    </source>
</evidence>
<reference evidence="15" key="4">
    <citation type="journal article" date="2022" name="Res Sq">
        <title>Comparative Genomics Reveals Insights into the Divergent Evolution of Astigmatic Mites and Household Pest Adaptations.</title>
        <authorList>
            <person name="Xiong Q."/>
            <person name="Wan A.T.-Y."/>
            <person name="Liu X.-Y."/>
            <person name="Fung C.S.-H."/>
            <person name="Xiao X."/>
            <person name="Malainual N."/>
            <person name="Hou J."/>
            <person name="Wang L."/>
            <person name="Wang M."/>
            <person name="Yang K."/>
            <person name="Cui Y."/>
            <person name="Leung E."/>
            <person name="Nong W."/>
            <person name="Shin S.-K."/>
            <person name="Au S."/>
            <person name="Jeong K.Y."/>
            <person name="Chew F.T."/>
            <person name="Hui J."/>
            <person name="Leung T.F."/>
            <person name="Tungtrongchitr A."/>
            <person name="Zhong N."/>
            <person name="Liu Z."/>
            <person name="Tsui S."/>
        </authorList>
    </citation>
    <scope>NUCLEOTIDE SEQUENCE</scope>
    <source>
        <strain evidence="15">Derf</strain>
        <tissue evidence="15">Whole organism</tissue>
    </source>
</reference>